<dbReference type="Proteomes" id="UP000666240">
    <property type="component" value="Unassembled WGS sequence"/>
</dbReference>
<gene>
    <name evidence="2" type="ORF">J5Y06_10735</name>
</gene>
<evidence type="ECO:0000313" key="2">
    <source>
        <dbReference type="EMBL" id="MBP0439126.1"/>
    </source>
</evidence>
<accession>A0A8J7R2E2</accession>
<evidence type="ECO:0000313" key="3">
    <source>
        <dbReference type="Proteomes" id="UP000666240"/>
    </source>
</evidence>
<keyword evidence="3" id="KW-1185">Reference proteome</keyword>
<name>A0A8J7R2E2_9HYPH</name>
<evidence type="ECO:0000256" key="1">
    <source>
        <dbReference type="SAM" id="MobiDB-lite"/>
    </source>
</evidence>
<proteinExistence type="predicted"/>
<feature type="compositionally biased region" description="Basic and acidic residues" evidence="1">
    <location>
        <begin position="20"/>
        <end position="47"/>
    </location>
</feature>
<organism evidence="2 3">
    <name type="scientific">Tianweitania sediminis</name>
    <dbReference type="NCBI Taxonomy" id="1502156"/>
    <lineage>
        <taxon>Bacteria</taxon>
        <taxon>Pseudomonadati</taxon>
        <taxon>Pseudomonadota</taxon>
        <taxon>Alphaproteobacteria</taxon>
        <taxon>Hyphomicrobiales</taxon>
        <taxon>Phyllobacteriaceae</taxon>
        <taxon>Tianweitania</taxon>
    </lineage>
</organism>
<reference evidence="2" key="1">
    <citation type="submission" date="2021-03" db="EMBL/GenBank/DDBJ databases">
        <title>Genome sequencing and assembly of Tianweitania sediminis.</title>
        <authorList>
            <person name="Chhetri G."/>
        </authorList>
    </citation>
    <scope>NUCLEOTIDE SEQUENCE</scope>
    <source>
        <strain evidence="2">Z8</strain>
    </source>
</reference>
<dbReference type="EMBL" id="JAGIYY010000003">
    <property type="protein sequence ID" value="MBP0439126.1"/>
    <property type="molecule type" value="Genomic_DNA"/>
</dbReference>
<feature type="region of interest" description="Disordered" evidence="1">
    <location>
        <begin position="20"/>
        <end position="52"/>
    </location>
</feature>
<sequence>MTDPLDTLYARLTAGRRSGVRDLDPEARRAYQRKATEATRRRQREAVEAGSPEPLAAAVRDALADAALALLAVGGPGSDEVQRVVATVFAGRPGVAGTVAAKARAGTLRPRLLKSS</sequence>
<dbReference type="RefSeq" id="WP_209335169.1">
    <property type="nucleotide sequence ID" value="NZ_JAGIYY010000003.1"/>
</dbReference>
<protein>
    <submittedName>
        <fullName evidence="2">Uncharacterized protein</fullName>
    </submittedName>
</protein>
<dbReference type="AlphaFoldDB" id="A0A8J7R2E2"/>
<comment type="caution">
    <text evidence="2">The sequence shown here is derived from an EMBL/GenBank/DDBJ whole genome shotgun (WGS) entry which is preliminary data.</text>
</comment>